<proteinExistence type="predicted"/>
<organism evidence="1 2">
    <name type="scientific">Thalassospira xianhensis MCCC 1A02616</name>
    <dbReference type="NCBI Taxonomy" id="1177929"/>
    <lineage>
        <taxon>Bacteria</taxon>
        <taxon>Pseudomonadati</taxon>
        <taxon>Pseudomonadota</taxon>
        <taxon>Alphaproteobacteria</taxon>
        <taxon>Rhodospirillales</taxon>
        <taxon>Thalassospiraceae</taxon>
        <taxon>Thalassospira</taxon>
    </lineage>
</organism>
<dbReference type="AlphaFoldDB" id="A0A367UHZ5"/>
<name>A0A367UHZ5_9PROT</name>
<evidence type="ECO:0000313" key="2">
    <source>
        <dbReference type="Proteomes" id="UP000252419"/>
    </source>
</evidence>
<accession>A0A367UHZ5</accession>
<comment type="caution">
    <text evidence="1">The sequence shown here is derived from an EMBL/GenBank/DDBJ whole genome shotgun (WGS) entry which is preliminary data.</text>
</comment>
<gene>
    <name evidence="1" type="ORF">TH5_00760</name>
</gene>
<protein>
    <submittedName>
        <fullName evidence="1">Uncharacterized protein</fullName>
    </submittedName>
</protein>
<evidence type="ECO:0000313" key="1">
    <source>
        <dbReference type="EMBL" id="RCK07640.1"/>
    </source>
</evidence>
<dbReference type="EMBL" id="JPWA01000001">
    <property type="protein sequence ID" value="RCK07640.1"/>
    <property type="molecule type" value="Genomic_DNA"/>
</dbReference>
<dbReference type="RefSeq" id="WP_114120107.1">
    <property type="nucleotide sequence ID" value="NZ_JPWA01000001.1"/>
</dbReference>
<keyword evidence="2" id="KW-1185">Reference proteome</keyword>
<dbReference type="Proteomes" id="UP000252419">
    <property type="component" value="Unassembled WGS sequence"/>
</dbReference>
<sequence>MSDKNIAGNGRVELDESLIWQDVKEAWNSIADDFNQWHELGSDEKERLIEFHKNGGNIREYDETTKVHPAFSV</sequence>
<reference evidence="1 2" key="1">
    <citation type="submission" date="2014-07" db="EMBL/GenBank/DDBJ databases">
        <title>Draft genome sequence of Thalassospira xianhensis P-4 (MCCC 1A02616).</title>
        <authorList>
            <person name="Lai Q."/>
            <person name="Shao Z."/>
        </authorList>
    </citation>
    <scope>NUCLEOTIDE SEQUENCE [LARGE SCALE GENOMIC DNA]</scope>
    <source>
        <strain evidence="1 2">MCCC 1A02616</strain>
    </source>
</reference>